<dbReference type="PANTHER" id="PTHR13495">
    <property type="entry name" value="NEFA-INTERACTING NUCLEAR PROTEIN NIP30"/>
    <property type="match status" value="1"/>
</dbReference>
<feature type="coiled-coil region" evidence="3">
    <location>
        <begin position="94"/>
        <end position="122"/>
    </location>
</feature>
<feature type="compositionally biased region" description="Low complexity" evidence="4">
    <location>
        <begin position="212"/>
        <end position="226"/>
    </location>
</feature>
<evidence type="ECO:0000256" key="4">
    <source>
        <dbReference type="SAM" id="MobiDB-lite"/>
    </source>
</evidence>
<keyword evidence="3" id="KW-0175">Coiled coil</keyword>
<evidence type="ECO:0000259" key="5">
    <source>
        <dbReference type="Pfam" id="PF10187"/>
    </source>
</evidence>
<feature type="compositionally biased region" description="Basic residues" evidence="4">
    <location>
        <begin position="180"/>
        <end position="189"/>
    </location>
</feature>
<evidence type="ECO:0000313" key="7">
    <source>
        <dbReference type="Proteomes" id="UP000663836"/>
    </source>
</evidence>
<keyword evidence="2" id="KW-0539">Nucleus</keyword>
<evidence type="ECO:0000256" key="3">
    <source>
        <dbReference type="SAM" id="Coils"/>
    </source>
</evidence>
<dbReference type="EMBL" id="CAJOBD010003105">
    <property type="protein sequence ID" value="CAF3928678.1"/>
    <property type="molecule type" value="Genomic_DNA"/>
</dbReference>
<evidence type="ECO:0000256" key="1">
    <source>
        <dbReference type="ARBA" id="ARBA00004123"/>
    </source>
</evidence>
<dbReference type="GO" id="GO:0005634">
    <property type="term" value="C:nucleus"/>
    <property type="evidence" value="ECO:0007669"/>
    <property type="project" value="UniProtKB-SubCell"/>
</dbReference>
<accession>A0A819J5W4</accession>
<gene>
    <name evidence="6" type="ORF">JBS370_LOCUS22331</name>
</gene>
<dbReference type="AlphaFoldDB" id="A0A819J5W4"/>
<dbReference type="PANTHER" id="PTHR13495:SF0">
    <property type="entry name" value="PSME3-INTERACTING PROTEIN"/>
    <property type="match status" value="1"/>
</dbReference>
<sequence length="281" mass="32072">TKLSTMTDQSSLSANLKQFLTEEQIEIERQRRQADWERVRSATDPIEAPGEVFDSRSLYEKLKVQHDTKKKEYEDMWAAKNSIRGLDEDETDFLTRLDHAKIEKQRELKRMEQEEIEELKISFYFFLTKKKLFFLNSIKYKAQKELETISTNTRPISTKQHITPPVVNKQKQLLSGIVKRKSSTNKSLKRPLEDDNEEDDQQQIKLEPPARLPRLLVPGGRLPGIGPAEGFTDSSDSSESSDEDGLSRYSNNAGIQSSIAQRKKLVKQLQDIAAASTGGGE</sequence>
<comment type="subcellular location">
    <subcellularLocation>
        <location evidence="1">Nucleus</location>
    </subcellularLocation>
</comment>
<proteinExistence type="predicted"/>
<feature type="non-terminal residue" evidence="6">
    <location>
        <position position="1"/>
    </location>
</feature>
<dbReference type="Pfam" id="PF10187">
    <property type="entry name" value="FAM192A_Fyv6_N"/>
    <property type="match status" value="1"/>
</dbReference>
<evidence type="ECO:0000313" key="6">
    <source>
        <dbReference type="EMBL" id="CAF3928678.1"/>
    </source>
</evidence>
<feature type="region of interest" description="Disordered" evidence="4">
    <location>
        <begin position="180"/>
        <end position="252"/>
    </location>
</feature>
<feature type="domain" description="FAM192A/Fyv6 N-terminal" evidence="5">
    <location>
        <begin position="19"/>
        <end position="119"/>
    </location>
</feature>
<comment type="caution">
    <text evidence="6">The sequence shown here is derived from an EMBL/GenBank/DDBJ whole genome shotgun (WGS) entry which is preliminary data.</text>
</comment>
<reference evidence="6" key="1">
    <citation type="submission" date="2021-02" db="EMBL/GenBank/DDBJ databases">
        <authorList>
            <person name="Nowell W R."/>
        </authorList>
    </citation>
    <scope>NUCLEOTIDE SEQUENCE</scope>
</reference>
<protein>
    <recommendedName>
        <fullName evidence="5">FAM192A/Fyv6 N-terminal domain-containing protein</fullName>
    </recommendedName>
</protein>
<dbReference type="InterPro" id="IPR039845">
    <property type="entry name" value="FAM192A"/>
</dbReference>
<dbReference type="InterPro" id="IPR019331">
    <property type="entry name" value="FAM192A/Fyv6_N"/>
</dbReference>
<evidence type="ECO:0000256" key="2">
    <source>
        <dbReference type="ARBA" id="ARBA00023242"/>
    </source>
</evidence>
<organism evidence="6 7">
    <name type="scientific">Rotaria sordida</name>
    <dbReference type="NCBI Taxonomy" id="392033"/>
    <lineage>
        <taxon>Eukaryota</taxon>
        <taxon>Metazoa</taxon>
        <taxon>Spiralia</taxon>
        <taxon>Gnathifera</taxon>
        <taxon>Rotifera</taxon>
        <taxon>Eurotatoria</taxon>
        <taxon>Bdelloidea</taxon>
        <taxon>Philodinida</taxon>
        <taxon>Philodinidae</taxon>
        <taxon>Rotaria</taxon>
    </lineage>
</organism>
<name>A0A819J5W4_9BILA</name>
<dbReference type="Proteomes" id="UP000663836">
    <property type="component" value="Unassembled WGS sequence"/>
</dbReference>